<dbReference type="EMBL" id="CP036434">
    <property type="protein sequence ID" value="QDV04889.1"/>
    <property type="molecule type" value="Genomic_DNA"/>
</dbReference>
<protein>
    <submittedName>
        <fullName evidence="2">Nickel uptake substrate-specific transmembrane region</fullName>
    </submittedName>
</protein>
<evidence type="ECO:0000313" key="2">
    <source>
        <dbReference type="EMBL" id="QDV04889.1"/>
    </source>
</evidence>
<dbReference type="Pfam" id="PF13620">
    <property type="entry name" value="CarboxypepD_reg"/>
    <property type="match status" value="1"/>
</dbReference>
<name>A0A518ELB6_9BACT</name>
<evidence type="ECO:0000256" key="1">
    <source>
        <dbReference type="SAM" id="MobiDB-lite"/>
    </source>
</evidence>
<feature type="region of interest" description="Disordered" evidence="1">
    <location>
        <begin position="528"/>
        <end position="556"/>
    </location>
</feature>
<dbReference type="InterPro" id="IPR013783">
    <property type="entry name" value="Ig-like_fold"/>
</dbReference>
<sequence length="1020" mass="108295">MKSGLLLLLVAGAVAALLSAWLFLGNDSTSPAAAEGPLGTNRVMTLSPSEEPALEAVEARLEDSADEATVDRRSLVTKGAGATAASAEEEVVEAATGPYTGRLVDSLGRPMAGVEVTLDTWENASRDAAGALQVGMMRKRKPASTTTGDDGQFELEPRKSLGRSLGVTTAVAGYSDGPIQCVLDPEKGRALGDVVLQPAVIVSGWVRDGDDRAVAGARVRRVDRNGDTGSELMDAIGFGELVESVRTDADGRFELPHESEGPISLLVDSDEILPKRWDGPTKRAGEVLQDIVIEVERAGQIRGYVAGYPKDRHRGQVAALLIDEAASDAETSGFSQLMAAQLAPAGDITTTIEGDGSFTLAGLVPGAKYRIRAITKNMFTQTVELSDAVDARAGGEPATLQFDPGTTLTFQVIDAKTLEPIETLTVSGKYGSQPAYLQLTESAEAPPDRFPNGKVTAFELRPKSAPAKLTLTVDAPGYFRTRDIVVDVPESGTVNLGKVALDPAPLLRFRIVDAATKKPIRRARVTVEPTAPPTFDLGGRRSRGGEGATDEEKESQEAAEAMVFGEYRVRSRGRSDRDGRCPLSMVEAPSVTLEVEARGYADHVQAPFFAPENDENEIVIELFGGGSLQAFVTDTENVPAADVRVECQRDSGERLVSHGEKTDENGIAEFEHLAPGTWEVRAFRRDDSLFAEGGRGSAAHPTEWTEIQVRSGQRQRVDLEVPAVGDLKGLVLLGNQPSPDARVSLASPESVDRTERMLEFQDRFAGMNPDTTTGVTDFEGRFLLTSIIPGDYVLLTRHPDLAMVVRTEVKVTVGKNSMTVRIPGTALVGRVVDDNGAPIAGAAVSVERRSDGDEAATERSFARSVLGSSAGATATTDVDGRYRLIGVNADADLAVVVEAKGYADAREEPVRAIADDTVSVPPISMERAGAIHITSDPEGAASTVSFVRATAVAGRALEMRAAPKMGILRAGNARIDGLVAGTWEVTVQTTSTTPGEETQISTLDPKKVEIKPGETAELRL</sequence>
<dbReference type="Gene3D" id="2.60.40.1120">
    <property type="entry name" value="Carboxypeptidase-like, regulatory domain"/>
    <property type="match status" value="1"/>
</dbReference>
<keyword evidence="3" id="KW-1185">Reference proteome</keyword>
<dbReference type="InterPro" id="IPR008969">
    <property type="entry name" value="CarboxyPept-like_regulatory"/>
</dbReference>
<reference evidence="2 3" key="1">
    <citation type="submission" date="2019-02" db="EMBL/GenBank/DDBJ databases">
        <title>Deep-cultivation of Planctomycetes and their phenomic and genomic characterization uncovers novel biology.</title>
        <authorList>
            <person name="Wiegand S."/>
            <person name="Jogler M."/>
            <person name="Boedeker C."/>
            <person name="Pinto D."/>
            <person name="Vollmers J."/>
            <person name="Rivas-Marin E."/>
            <person name="Kohn T."/>
            <person name="Peeters S.H."/>
            <person name="Heuer A."/>
            <person name="Rast P."/>
            <person name="Oberbeckmann S."/>
            <person name="Bunk B."/>
            <person name="Jeske O."/>
            <person name="Meyerdierks A."/>
            <person name="Storesund J.E."/>
            <person name="Kallscheuer N."/>
            <person name="Luecker S."/>
            <person name="Lage O.M."/>
            <person name="Pohl T."/>
            <person name="Merkel B.J."/>
            <person name="Hornburger P."/>
            <person name="Mueller R.-W."/>
            <person name="Bruemmer F."/>
            <person name="Labrenz M."/>
            <person name="Spormann A.M."/>
            <person name="Op den Camp H."/>
            <person name="Overmann J."/>
            <person name="Amann R."/>
            <person name="Jetten M.S.M."/>
            <person name="Mascher T."/>
            <person name="Medema M.H."/>
            <person name="Devos D.P."/>
            <person name="Kaster A.-K."/>
            <person name="Ovreas L."/>
            <person name="Rohde M."/>
            <person name="Galperin M.Y."/>
            <person name="Jogler C."/>
        </authorList>
    </citation>
    <scope>NUCLEOTIDE SEQUENCE [LARGE SCALE GENOMIC DNA]</scope>
    <source>
        <strain evidence="2 3">Poly30</strain>
    </source>
</reference>
<dbReference type="RefSeq" id="WP_145194323.1">
    <property type="nucleotide sequence ID" value="NZ_CP036434.1"/>
</dbReference>
<dbReference type="SUPFAM" id="SSF49464">
    <property type="entry name" value="Carboxypeptidase regulatory domain-like"/>
    <property type="match status" value="1"/>
</dbReference>
<proteinExistence type="predicted"/>
<dbReference type="InterPro" id="IPR013784">
    <property type="entry name" value="Carb-bd-like_fold"/>
</dbReference>
<dbReference type="AlphaFoldDB" id="A0A518ELB6"/>
<dbReference type="Gene3D" id="2.60.40.10">
    <property type="entry name" value="Immunoglobulins"/>
    <property type="match status" value="1"/>
</dbReference>
<evidence type="ECO:0000313" key="3">
    <source>
        <dbReference type="Proteomes" id="UP000320390"/>
    </source>
</evidence>
<organism evidence="2 3">
    <name type="scientific">Saltatorellus ferox</name>
    <dbReference type="NCBI Taxonomy" id="2528018"/>
    <lineage>
        <taxon>Bacteria</taxon>
        <taxon>Pseudomonadati</taxon>
        <taxon>Planctomycetota</taxon>
        <taxon>Planctomycetia</taxon>
        <taxon>Planctomycetia incertae sedis</taxon>
        <taxon>Saltatorellus</taxon>
    </lineage>
</organism>
<accession>A0A518ELB6</accession>
<dbReference type="OrthoDB" id="285793at2"/>
<dbReference type="SUPFAM" id="SSF49452">
    <property type="entry name" value="Starch-binding domain-like"/>
    <property type="match status" value="1"/>
</dbReference>
<dbReference type="Proteomes" id="UP000320390">
    <property type="component" value="Chromosome"/>
</dbReference>
<gene>
    <name evidence="2" type="ORF">Poly30_03830</name>
</gene>
<dbReference type="GO" id="GO:0030246">
    <property type="term" value="F:carbohydrate binding"/>
    <property type="evidence" value="ECO:0007669"/>
    <property type="project" value="InterPro"/>
</dbReference>
<keyword evidence="2" id="KW-0812">Transmembrane</keyword>
<dbReference type="SUPFAM" id="SSF49478">
    <property type="entry name" value="Cna protein B-type domain"/>
    <property type="match status" value="1"/>
</dbReference>
<keyword evidence="2" id="KW-0472">Membrane</keyword>